<reference evidence="2" key="1">
    <citation type="submission" date="2020-03" db="EMBL/GenBank/DDBJ databases">
        <title>The deep terrestrial virosphere.</title>
        <authorList>
            <person name="Holmfeldt K."/>
            <person name="Nilsson E."/>
            <person name="Simone D."/>
            <person name="Lopez-Fernandez M."/>
            <person name="Wu X."/>
            <person name="de Brujin I."/>
            <person name="Lundin D."/>
            <person name="Andersson A."/>
            <person name="Bertilsson S."/>
            <person name="Dopson M."/>
        </authorList>
    </citation>
    <scope>NUCLEOTIDE SEQUENCE</scope>
    <source>
        <strain evidence="2">MM415A00294</strain>
        <strain evidence="1">MM415B00522</strain>
    </source>
</reference>
<organism evidence="2">
    <name type="scientific">viral metagenome</name>
    <dbReference type="NCBI Taxonomy" id="1070528"/>
    <lineage>
        <taxon>unclassified sequences</taxon>
        <taxon>metagenomes</taxon>
        <taxon>organismal metagenomes</taxon>
    </lineage>
</organism>
<proteinExistence type="predicted"/>
<name>A0A6M3KNH7_9ZZZZ</name>
<evidence type="ECO:0000313" key="1">
    <source>
        <dbReference type="EMBL" id="QJA64298.1"/>
    </source>
</evidence>
<dbReference type="Pfam" id="PF05489">
    <property type="entry name" value="Phage_tail_X"/>
    <property type="match status" value="1"/>
</dbReference>
<dbReference type="InterPro" id="IPR008861">
    <property type="entry name" value="GpX-like"/>
</dbReference>
<dbReference type="EMBL" id="MT142508">
    <property type="protein sequence ID" value="QJA83310.1"/>
    <property type="molecule type" value="Genomic_DNA"/>
</dbReference>
<dbReference type="EMBL" id="MT141517">
    <property type="protein sequence ID" value="QJA64298.1"/>
    <property type="molecule type" value="Genomic_DNA"/>
</dbReference>
<accession>A0A6M3KNH7</accession>
<gene>
    <name evidence="2" type="ORF">MM415A00294_0008</name>
    <name evidence="1" type="ORF">MM415B00522_0008</name>
</gene>
<sequence>MIKVRTAAGDTVGLLLFRHLGRDDDEVINACYNLNPGLAGHGASLPAGVEVLIPDPPAVALQKVQRAWD</sequence>
<dbReference type="AlphaFoldDB" id="A0A6M3KNH7"/>
<protein>
    <submittedName>
        <fullName evidence="2">Putative tail protein</fullName>
    </submittedName>
</protein>
<evidence type="ECO:0000313" key="2">
    <source>
        <dbReference type="EMBL" id="QJA83310.1"/>
    </source>
</evidence>